<gene>
    <name evidence="2" type="ORF">A3E39_02155</name>
</gene>
<dbReference type="AlphaFoldDB" id="A0A1F7ULY6"/>
<dbReference type="Proteomes" id="UP000176603">
    <property type="component" value="Unassembled WGS sequence"/>
</dbReference>
<name>A0A1F7ULY6_9BACT</name>
<organism evidence="2 3">
    <name type="scientific">Candidatus Uhrbacteria bacterium RIFCSPHIGHO2_12_FULL_60_25</name>
    <dbReference type="NCBI Taxonomy" id="1802399"/>
    <lineage>
        <taxon>Bacteria</taxon>
        <taxon>Candidatus Uhriibacteriota</taxon>
    </lineage>
</organism>
<reference evidence="2 3" key="1">
    <citation type="journal article" date="2016" name="Nat. Commun.">
        <title>Thousands of microbial genomes shed light on interconnected biogeochemical processes in an aquifer system.</title>
        <authorList>
            <person name="Anantharaman K."/>
            <person name="Brown C.T."/>
            <person name="Hug L.A."/>
            <person name="Sharon I."/>
            <person name="Castelle C.J."/>
            <person name="Probst A.J."/>
            <person name="Thomas B.C."/>
            <person name="Singh A."/>
            <person name="Wilkins M.J."/>
            <person name="Karaoz U."/>
            <person name="Brodie E.L."/>
            <person name="Williams K.H."/>
            <person name="Hubbard S.S."/>
            <person name="Banfield J.F."/>
        </authorList>
    </citation>
    <scope>NUCLEOTIDE SEQUENCE [LARGE SCALE GENOMIC DNA]</scope>
</reference>
<accession>A0A1F7ULY6</accession>
<dbReference type="EMBL" id="MGEH01000014">
    <property type="protein sequence ID" value="OGL79282.1"/>
    <property type="molecule type" value="Genomic_DNA"/>
</dbReference>
<proteinExistence type="predicted"/>
<evidence type="ECO:0000256" key="1">
    <source>
        <dbReference type="SAM" id="MobiDB-lite"/>
    </source>
</evidence>
<feature type="region of interest" description="Disordered" evidence="1">
    <location>
        <begin position="70"/>
        <end position="90"/>
    </location>
</feature>
<comment type="caution">
    <text evidence="2">The sequence shown here is derived from an EMBL/GenBank/DDBJ whole genome shotgun (WGS) entry which is preliminary data.</text>
</comment>
<dbReference type="PROSITE" id="PS51257">
    <property type="entry name" value="PROKAR_LIPOPROTEIN"/>
    <property type="match status" value="1"/>
</dbReference>
<sequence length="116" mass="11933">MKNAIVLTLAFVVGGCDRDSSPVKDIPAGAPPASEVAESNPRNAALIECGYPDQDCSSVNLNLLKEKGKLRGKSEANAESGKKGLDCTGGKAKPNGDGTLNLCDCACVPESQIAKK</sequence>
<feature type="compositionally biased region" description="Basic and acidic residues" evidence="1">
    <location>
        <begin position="70"/>
        <end position="85"/>
    </location>
</feature>
<evidence type="ECO:0000313" key="2">
    <source>
        <dbReference type="EMBL" id="OGL79282.1"/>
    </source>
</evidence>
<evidence type="ECO:0000313" key="3">
    <source>
        <dbReference type="Proteomes" id="UP000176603"/>
    </source>
</evidence>
<protein>
    <submittedName>
        <fullName evidence="2">Uncharacterized protein</fullName>
    </submittedName>
</protein>